<dbReference type="EMBL" id="CP077073">
    <property type="protein sequence ID" value="QXH33459.1"/>
    <property type="molecule type" value="Genomic_DNA"/>
</dbReference>
<evidence type="ECO:0000313" key="5">
    <source>
        <dbReference type="Proteomes" id="UP001047646"/>
    </source>
</evidence>
<gene>
    <name evidence="4" type="ORF">KSS95_14860</name>
</gene>
<feature type="domain" description="PBP" evidence="3">
    <location>
        <begin position="55"/>
        <end position="261"/>
    </location>
</feature>
<dbReference type="Pfam" id="PF12849">
    <property type="entry name" value="PBP_like_2"/>
    <property type="match status" value="1"/>
</dbReference>
<feature type="signal peptide" evidence="2">
    <location>
        <begin position="1"/>
        <end position="24"/>
    </location>
</feature>
<comment type="similarity">
    <text evidence="1">Belongs to the PstS family.</text>
</comment>
<organism evidence="4 5">
    <name type="scientific">Pseudomonas muyukensis</name>
    <dbReference type="NCBI Taxonomy" id="2842357"/>
    <lineage>
        <taxon>Bacteria</taxon>
        <taxon>Pseudomonadati</taxon>
        <taxon>Pseudomonadota</taxon>
        <taxon>Gammaproteobacteria</taxon>
        <taxon>Pseudomonadales</taxon>
        <taxon>Pseudomonadaceae</taxon>
        <taxon>Pseudomonas</taxon>
    </lineage>
</organism>
<sequence>MFKQRSLQLAVLACAALVAGSACAEVNGGGSTAVKRLYTGNPLYPKLPRLLPDGFSYSAVNSLAGKQAFLANDPTLIWQAAGGTVDFAAGEAVLTASELASYRSTRQSAYGPMIQVPVAGMAVAIPYQKSGLDALQLSAQQLCGVFSGALATWGQVLGTADSTPVRVVYRAGDSGTTEVLSRFLNDSCPSAFRVSSRFTTASLATPPGHWLAVATSADVTAQVSLNEGAIGYVAANYTEAGKNSKVARVSKQPMAAGMAALPTVLAAQAGLGTPQAPASAAERGNPLRWVPTYGSAAGDLPVAGTGYPIVGFSNLLLGQCYQSAADTRAIRDFLGELFAGQRRIAVMGHIFVTLPQPFADELRRTFLFDAYGEGTDIGNPSVCNGIGRP</sequence>
<name>A0ABX8M5E0_9PSED</name>
<dbReference type="PANTHER" id="PTHR42996">
    <property type="entry name" value="PHOSPHATE-BINDING PROTEIN PSTS"/>
    <property type="match status" value="1"/>
</dbReference>
<reference evidence="4" key="1">
    <citation type="journal article" date="2021" name="Microorganisms">
        <title>The Ever-Expanding Pseudomonas Genus: Description of 43 New Species and Partition of the Pseudomonas putida Group.</title>
        <authorList>
            <person name="Girard L."/>
            <person name="Lood C."/>
            <person name="Hofte M."/>
            <person name="Vandamme P."/>
            <person name="Rokni-Zadeh H."/>
            <person name="van Noort V."/>
            <person name="Lavigne R."/>
            <person name="De Mot R."/>
        </authorList>
    </citation>
    <scope>NUCLEOTIDE SEQUENCE</scope>
    <source>
        <strain evidence="4">COW39</strain>
    </source>
</reference>
<protein>
    <submittedName>
        <fullName evidence="4">Substrate-binding domain-containing protein</fullName>
    </submittedName>
</protein>
<evidence type="ECO:0000256" key="2">
    <source>
        <dbReference type="SAM" id="SignalP"/>
    </source>
</evidence>
<evidence type="ECO:0000256" key="1">
    <source>
        <dbReference type="ARBA" id="ARBA00008725"/>
    </source>
</evidence>
<accession>A0ABX8M5E0</accession>
<keyword evidence="5" id="KW-1185">Reference proteome</keyword>
<feature type="chain" id="PRO_5045620086" evidence="2">
    <location>
        <begin position="25"/>
        <end position="389"/>
    </location>
</feature>
<dbReference type="PROSITE" id="PS51257">
    <property type="entry name" value="PROKAR_LIPOPROTEIN"/>
    <property type="match status" value="1"/>
</dbReference>
<dbReference type="RefSeq" id="WP_217847837.1">
    <property type="nucleotide sequence ID" value="NZ_CP077073.1"/>
</dbReference>
<proteinExistence type="inferred from homology"/>
<evidence type="ECO:0000259" key="3">
    <source>
        <dbReference type="Pfam" id="PF12849"/>
    </source>
</evidence>
<dbReference type="InterPro" id="IPR050962">
    <property type="entry name" value="Phosphate-bind_PstS"/>
</dbReference>
<keyword evidence="2" id="KW-0732">Signal</keyword>
<dbReference type="InterPro" id="IPR024370">
    <property type="entry name" value="PBP_domain"/>
</dbReference>
<dbReference type="PANTHER" id="PTHR42996:SF1">
    <property type="entry name" value="PHOSPHATE-BINDING PROTEIN PSTS"/>
    <property type="match status" value="1"/>
</dbReference>
<evidence type="ECO:0000313" key="4">
    <source>
        <dbReference type="EMBL" id="QXH33459.1"/>
    </source>
</evidence>
<dbReference type="Proteomes" id="UP001047646">
    <property type="component" value="Chromosome"/>
</dbReference>